<feature type="compositionally biased region" description="Low complexity" evidence="1">
    <location>
        <begin position="12"/>
        <end position="22"/>
    </location>
</feature>
<dbReference type="PANTHER" id="PTHR42044">
    <property type="entry name" value="DUF676 DOMAIN-CONTAINING PROTEIN-RELATED"/>
    <property type="match status" value="1"/>
</dbReference>
<protein>
    <submittedName>
        <fullName evidence="2">Uncharacterized protein</fullName>
    </submittedName>
</protein>
<evidence type="ECO:0000256" key="1">
    <source>
        <dbReference type="SAM" id="MobiDB-lite"/>
    </source>
</evidence>
<dbReference type="Proteomes" id="UP001174694">
    <property type="component" value="Unassembled WGS sequence"/>
</dbReference>
<accession>A0AA38VN55</accession>
<dbReference type="AlphaFoldDB" id="A0AA38VN55"/>
<proteinExistence type="predicted"/>
<keyword evidence="3" id="KW-1185">Reference proteome</keyword>
<dbReference type="EMBL" id="JANBVO010000022">
    <property type="protein sequence ID" value="KAJ9142453.1"/>
    <property type="molecule type" value="Genomic_DNA"/>
</dbReference>
<reference evidence="2" key="1">
    <citation type="submission" date="2022-07" db="EMBL/GenBank/DDBJ databases">
        <title>Fungi with potential for degradation of polypropylene.</title>
        <authorList>
            <person name="Gostincar C."/>
        </authorList>
    </citation>
    <scope>NUCLEOTIDE SEQUENCE</scope>
    <source>
        <strain evidence="2">EXF-13308</strain>
    </source>
</reference>
<evidence type="ECO:0000313" key="2">
    <source>
        <dbReference type="EMBL" id="KAJ9142453.1"/>
    </source>
</evidence>
<feature type="region of interest" description="Disordered" evidence="1">
    <location>
        <begin position="1"/>
        <end position="28"/>
    </location>
</feature>
<evidence type="ECO:0000313" key="3">
    <source>
        <dbReference type="Proteomes" id="UP001174694"/>
    </source>
</evidence>
<dbReference type="PANTHER" id="PTHR42044:SF2">
    <property type="entry name" value="DUF676 DOMAIN-CONTAINING PROTEIN"/>
    <property type="match status" value="1"/>
</dbReference>
<organism evidence="2 3">
    <name type="scientific">Pleurostoma richardsiae</name>
    <dbReference type="NCBI Taxonomy" id="41990"/>
    <lineage>
        <taxon>Eukaryota</taxon>
        <taxon>Fungi</taxon>
        <taxon>Dikarya</taxon>
        <taxon>Ascomycota</taxon>
        <taxon>Pezizomycotina</taxon>
        <taxon>Sordariomycetes</taxon>
        <taxon>Sordariomycetidae</taxon>
        <taxon>Calosphaeriales</taxon>
        <taxon>Pleurostomataceae</taxon>
        <taxon>Pleurostoma</taxon>
    </lineage>
</organism>
<gene>
    <name evidence="2" type="ORF">NKR23_g7189</name>
</gene>
<comment type="caution">
    <text evidence="2">The sequence shown here is derived from an EMBL/GenBank/DDBJ whole genome shotgun (WGS) entry which is preliminary data.</text>
</comment>
<name>A0AA38VN55_9PEZI</name>
<sequence length="492" mass="52990">MPWIASSPPSPAASSPCTSPRRTTPPPSLVTYIPPLIDGACGTVPRSRQPLSTLLRNDAAAMLRLAAPTLLLADMRRLWRADSWADACDMLLQATLSLFELAMVLLAAPLWVCLPGAVFALWLSANMAFVAGVSWLLNGRERVVRCTDGLDGWSRAPEAVDERWIFIGGSEKSSRFLLRSALPHLSKLFCRPITAIRVPSYGMLADAGMALLLRSVAFPSSSSRHLYDHVRAALLDPRSSKVIVLADGIGSVHLSRTLGQLYADIIPDKIAKLEIYTFGAAAGEFLMPLGEGLKDQSPPPHGGFNPARTGPHMEHFAHERDSLASFGILRAVREDLEGRFCGGVFVLRDAAGTHPPIRFPAMAMSITDYLSTLFPNRTASAAGGARSILDSIMSIDRDLAEKREFAAMANYASATSAKKGSKRLSWTGLGATVNGENGVMDGVAGLEMARKGCKDCDGHRGTEVSWLVRYVNIGQYDDGTTRTADASPAWGR</sequence>